<dbReference type="Proteomes" id="UP000281406">
    <property type="component" value="Unassembled WGS sequence"/>
</dbReference>
<name>A0A3N0XNN8_ANAGA</name>
<dbReference type="EMBL" id="RJVU01067793">
    <property type="protein sequence ID" value="ROI81976.1"/>
    <property type="molecule type" value="Genomic_DNA"/>
</dbReference>
<keyword evidence="2" id="KW-1185">Reference proteome</keyword>
<sequence>MSGKRSRCGMARDWSSPEKEEEVGNRAQVWARPVVVLGMQRWEAAKTIWASVCEAYVEEMGEHADFLKRGERRRVHEEQTQAWNGFFGWYGADSKLTCLNNPGSVANEITALLLQWERAFAASSTAVPNTL</sequence>
<evidence type="ECO:0000313" key="1">
    <source>
        <dbReference type="EMBL" id="ROI81976.1"/>
    </source>
</evidence>
<evidence type="ECO:0000313" key="2">
    <source>
        <dbReference type="Proteomes" id="UP000281406"/>
    </source>
</evidence>
<dbReference type="AlphaFoldDB" id="A0A3N0XNN8"/>
<comment type="caution">
    <text evidence="1">The sequence shown here is derived from an EMBL/GenBank/DDBJ whole genome shotgun (WGS) entry which is preliminary data.</text>
</comment>
<organism evidence="1 2">
    <name type="scientific">Anabarilius grahami</name>
    <name type="common">Kanglang fish</name>
    <name type="synonym">Barilius grahami</name>
    <dbReference type="NCBI Taxonomy" id="495550"/>
    <lineage>
        <taxon>Eukaryota</taxon>
        <taxon>Metazoa</taxon>
        <taxon>Chordata</taxon>
        <taxon>Craniata</taxon>
        <taxon>Vertebrata</taxon>
        <taxon>Euteleostomi</taxon>
        <taxon>Actinopterygii</taxon>
        <taxon>Neopterygii</taxon>
        <taxon>Teleostei</taxon>
        <taxon>Ostariophysi</taxon>
        <taxon>Cypriniformes</taxon>
        <taxon>Xenocyprididae</taxon>
        <taxon>Xenocypridinae</taxon>
        <taxon>Xenocypridinae incertae sedis</taxon>
        <taxon>Anabarilius</taxon>
    </lineage>
</organism>
<reference evidence="1 2" key="1">
    <citation type="submission" date="2018-10" db="EMBL/GenBank/DDBJ databases">
        <title>Genome assembly for a Yunnan-Guizhou Plateau 3E fish, Anabarilius grahami (Regan), and its evolutionary and genetic applications.</title>
        <authorList>
            <person name="Jiang W."/>
        </authorList>
    </citation>
    <scope>NUCLEOTIDE SEQUENCE [LARGE SCALE GENOMIC DNA]</scope>
    <source>
        <strain evidence="1">AG-KIZ</strain>
        <tissue evidence="1">Muscle</tissue>
    </source>
</reference>
<accession>A0A3N0XNN8</accession>
<gene>
    <name evidence="1" type="ORF">DPX16_22211</name>
</gene>
<proteinExistence type="predicted"/>
<protein>
    <submittedName>
        <fullName evidence="1">Uncharacterized protein</fullName>
    </submittedName>
</protein>